<dbReference type="RefSeq" id="WP_014774619.1">
    <property type="nucleotide sequence ID" value="NC_018011.1"/>
</dbReference>
<feature type="compositionally biased region" description="Low complexity" evidence="2">
    <location>
        <begin position="71"/>
        <end position="91"/>
    </location>
</feature>
<dbReference type="KEGG" id="afd:Alfi_0461"/>
<proteinExistence type="predicted"/>
<feature type="coiled-coil region" evidence="1">
    <location>
        <begin position="807"/>
        <end position="863"/>
    </location>
</feature>
<sequence>MSALSFKITTDTAKINNFRKSLERLYELLEKFPSKSSGFKVINRHISDLETRVDQAIRKIAKMQQQAAESAAKVATPATPTATPSNSKTTSGSQTAQAEAAAYKDLIGTIREASAQKKIYTAQIELLKTKTQALTAEYNALSKAEKNNAAVSQAQKDKRLDLSLSIAKNKEELALYQGTLKNIIKTEQFAEGSINKMSQSLTRMKNIYRNLSAAEREGTRGQTMLKNIDTLDTKIKELDAAMGVHTRNVGNYASGFNMLGFQIQQVARELPSLAYGPQIFFSAISNNLPMLADEISHAKKSVDELKKAGQTFTPVWKQIASSIFSWQTLLVAGVTVLTLYGKEIVNWVSNLFAADKSLDSVIKNIDQFNNQVTTSREELQREFRALSQAKKGTAEYALARQTIMDKYDKYLSKQRAEIQNLEDMRGAYEVLLKSVTATSVAKGLEAANNSAMEEFNASMEEAFKGVQAKFIAKFGKEEGVAYFTRFREGLQSGVPELEKEAKEIYKKFNKESIVETTTMVGNRPVVTKSIKVTNTLSEAVNKATKIREKYNDVLSANKIAMDTLLDMYNISAKDIDKDGKATEDIVEQKKKEIAEIEKIVAKTPEEVAARNKKLEAARKELKVLENLGLATKDQIELDNTRKQIQREMRDAGFEARQAEIDVMPEGIDKNIAQIELDYQKREAAIADGAERIRELQKKELSRGQRELIAARQQAIKALKNKEWDTAFLAEAGIKDPKTYLDDQLEAWNEYYMKYGTILEKIQATKEYYDKKISLAKDAGTAEALRAEKDAAMAALEVEGGDFVNSLISKIKGDIEKLKREIKAALKTLEDEFNKLPSSDSELGDDLRNKINVLRAQLSAIEKLDPVSDEKHSESFEKWQKLYSTLTKIEGQFNDIGETAGGAMGEVISTASKITTSSLQMINSIKTLAENSAEGIENTGEVAATTIQKVERASVILAIIQAALKIIQSIASIFGDTETSMERNIREAQELNEELRVMNERARLNADVFKTVFGEDAFGNYVNNVTALTDAMNAYQATMDKITNRGKEKYVEFGTGNTGLANLWKDDFIWESVSESVANMMNQVQHSTWFRSAKYKKLKDVVPELFEESGVLNMQALKEFVEGNSDTFKHLSKENQTYLKELVNNWETYEEAIKAVNDYLNEIFGELGNTLTDALVDSFEQGTNAADAFGEAAGNMLKNLAKQVLYTATIGPEIEKAQKKIDAINRDLSLSDEERYNALAGVVDTMLDDVLAQQKVGQELWERLKQAAEERGLQWEAEAAGQEATSRGFQAMSQDTGDELNGRFTDIQGKVTDIRGYVMAMAQTGGIITAINNIATLGDRIDQMSVACYESLRFDAETLIEVREINSSTKNMDKTLARIEEGINSIKKNTESL</sequence>
<keyword evidence="1" id="KW-0175">Coiled coil</keyword>
<protein>
    <submittedName>
        <fullName evidence="3">Uncharacterized protein</fullName>
    </submittedName>
</protein>
<gene>
    <name evidence="3" type="ordered locus">Alfi_0461</name>
</gene>
<dbReference type="HOGENOM" id="CLU_258406_0_0_10"/>
<feature type="region of interest" description="Disordered" evidence="2">
    <location>
        <begin position="71"/>
        <end position="94"/>
    </location>
</feature>
<reference evidence="4" key="1">
    <citation type="journal article" date="2013" name="Stand. Genomic Sci.">
        <title>Complete genome sequence of the bile-resistant pigment-producing anaerobe Alistipes finegoldii type strain (AHN2437(T)).</title>
        <authorList>
            <person name="Mavromatis K."/>
            <person name="Stackebrandt E."/>
            <person name="Munk C."/>
            <person name="Lapidus A."/>
            <person name="Nolan M."/>
            <person name="Lucas S."/>
            <person name="Hammon N."/>
            <person name="Deshpande S."/>
            <person name="Cheng J.F."/>
            <person name="Tapia R."/>
            <person name="Goodwin L.A."/>
            <person name="Pitluck S."/>
            <person name="Liolios K."/>
            <person name="Pagani I."/>
            <person name="Ivanova N."/>
            <person name="Mikhailova N."/>
            <person name="Huntemann M."/>
            <person name="Pati A."/>
            <person name="Chen A."/>
            <person name="Palaniappan K."/>
            <person name="Land M."/>
            <person name="Hauser L."/>
            <person name="Rohde M."/>
            <person name="Gronow S."/>
            <person name="Goker M."/>
            <person name="Detter J.C."/>
            <person name="Bristow J."/>
            <person name="Eisen J.A."/>
            <person name="Markowitz V."/>
            <person name="Hugenholtz P."/>
            <person name="Kyrpides N.C."/>
            <person name="Klenk H.P."/>
            <person name="Woyke T."/>
        </authorList>
    </citation>
    <scope>NUCLEOTIDE SEQUENCE</scope>
    <source>
        <strain evidence="4">DSM 17242 / JCM 16770 / AHN 2437 / CCUG 46020 / CIP 107999</strain>
    </source>
</reference>
<dbReference type="PATRIC" id="fig|679935.3.peg.438"/>
<feature type="coiled-coil region" evidence="1">
    <location>
        <begin position="977"/>
        <end position="1004"/>
    </location>
</feature>
<evidence type="ECO:0000313" key="3">
    <source>
        <dbReference type="EMBL" id="AFL76855.1"/>
    </source>
</evidence>
<evidence type="ECO:0000256" key="2">
    <source>
        <dbReference type="SAM" id="MobiDB-lite"/>
    </source>
</evidence>
<accession>I3YIN7</accession>
<dbReference type="EMBL" id="CP003274">
    <property type="protein sequence ID" value="AFL76855.1"/>
    <property type="molecule type" value="Genomic_DNA"/>
</dbReference>
<name>I3YIN7_ALIFI</name>
<evidence type="ECO:0000313" key="4">
    <source>
        <dbReference type="Proteomes" id="UP000006052"/>
    </source>
</evidence>
<dbReference type="STRING" id="679935.Alfi_0461"/>
<dbReference type="eggNOG" id="COG1196">
    <property type="taxonomic scope" value="Bacteria"/>
</dbReference>
<dbReference type="Proteomes" id="UP000006052">
    <property type="component" value="Chromosome"/>
</dbReference>
<organism evidence="3 4">
    <name type="scientific">Alistipes finegoldii (strain DSM 17242 / JCM 16770 / CCUG 46020 / CIP 107999 / KCTC 15236 / AHN 2437)</name>
    <dbReference type="NCBI Taxonomy" id="679935"/>
    <lineage>
        <taxon>Bacteria</taxon>
        <taxon>Pseudomonadati</taxon>
        <taxon>Bacteroidota</taxon>
        <taxon>Bacteroidia</taxon>
        <taxon>Bacteroidales</taxon>
        <taxon>Rikenellaceae</taxon>
        <taxon>Alistipes</taxon>
    </lineage>
</organism>
<feature type="coiled-coil region" evidence="1">
    <location>
        <begin position="369"/>
        <end position="424"/>
    </location>
</feature>
<evidence type="ECO:0000256" key="1">
    <source>
        <dbReference type="SAM" id="Coils"/>
    </source>
</evidence>